<name>A0AAE1C792_9PEZI</name>
<dbReference type="InterPro" id="IPR036291">
    <property type="entry name" value="NAD(P)-bd_dom_sf"/>
</dbReference>
<evidence type="ECO:0000313" key="1">
    <source>
        <dbReference type="EMBL" id="KAK3681235.1"/>
    </source>
</evidence>
<reference evidence="1" key="2">
    <citation type="submission" date="2023-06" db="EMBL/GenBank/DDBJ databases">
        <authorList>
            <consortium name="Lawrence Berkeley National Laboratory"/>
            <person name="Haridas S."/>
            <person name="Hensen N."/>
            <person name="Bonometti L."/>
            <person name="Westerberg I."/>
            <person name="Brannstrom I.O."/>
            <person name="Guillou S."/>
            <person name="Cros-Aarteil S."/>
            <person name="Calhoun S."/>
            <person name="Kuo A."/>
            <person name="Mondo S."/>
            <person name="Pangilinan J."/>
            <person name="Riley R."/>
            <person name="Labutti K."/>
            <person name="Andreopoulos B."/>
            <person name="Lipzen A."/>
            <person name="Chen C."/>
            <person name="Yanf M."/>
            <person name="Daum C."/>
            <person name="Ng V."/>
            <person name="Clum A."/>
            <person name="Steindorff A."/>
            <person name="Ohm R."/>
            <person name="Martin F."/>
            <person name="Silar P."/>
            <person name="Natvig D."/>
            <person name="Lalanne C."/>
            <person name="Gautier V."/>
            <person name="Ament-Velasquez S.L."/>
            <person name="Kruys A."/>
            <person name="Hutchinson M.I."/>
            <person name="Powell A.J."/>
            <person name="Barry K."/>
            <person name="Miller A.N."/>
            <person name="Grigoriev I.V."/>
            <person name="Debuchy R."/>
            <person name="Gladieux P."/>
            <person name="Thoren M.H."/>
            <person name="Johannesson H."/>
        </authorList>
    </citation>
    <scope>NUCLEOTIDE SEQUENCE</scope>
    <source>
        <strain evidence="1">CBS 314.62</strain>
    </source>
</reference>
<comment type="caution">
    <text evidence="1">The sequence shown here is derived from an EMBL/GenBank/DDBJ whole genome shotgun (WGS) entry which is preliminary data.</text>
</comment>
<dbReference type="InterPro" id="IPR052184">
    <property type="entry name" value="SDR_enzymes"/>
</dbReference>
<dbReference type="Gene3D" id="3.40.50.720">
    <property type="entry name" value="NAD(P)-binding Rossmann-like Domain"/>
    <property type="match status" value="1"/>
</dbReference>
<keyword evidence="2" id="KW-1185">Reference proteome</keyword>
<dbReference type="InterPro" id="IPR002347">
    <property type="entry name" value="SDR_fam"/>
</dbReference>
<accession>A0AAE1C792</accession>
<sequence length="271" mass="29620">MSSYVITGVSKGLGWEFMSQISSNADNTVIGIVRNKKAADERVSNELNGRTNITILEADVTDYEAVKRAVDQAAIINSGSLDYLIANAGYVLGWDAYGGIGSRGLEPERLTAEFRKMMDTNVLANIHLYNLFMPQILKGKAKKVVVISSGMGDIEFTNELGIEIATLYSASKAAMNMITAKFAAQYKKDGILFLSICPGQVDVGHFSDATAEELQGFLEMGRKFTIFNPDFKGMDQPADAIKAILSLVDTCSIENGDSGRYLSHFGNRRWI</sequence>
<dbReference type="EMBL" id="JAULSO010000007">
    <property type="protein sequence ID" value="KAK3681235.1"/>
    <property type="molecule type" value="Genomic_DNA"/>
</dbReference>
<dbReference type="SUPFAM" id="SSF51735">
    <property type="entry name" value="NAD(P)-binding Rossmann-fold domains"/>
    <property type="match status" value="1"/>
</dbReference>
<organism evidence="1 2">
    <name type="scientific">Podospora appendiculata</name>
    <dbReference type="NCBI Taxonomy" id="314037"/>
    <lineage>
        <taxon>Eukaryota</taxon>
        <taxon>Fungi</taxon>
        <taxon>Dikarya</taxon>
        <taxon>Ascomycota</taxon>
        <taxon>Pezizomycotina</taxon>
        <taxon>Sordariomycetes</taxon>
        <taxon>Sordariomycetidae</taxon>
        <taxon>Sordariales</taxon>
        <taxon>Podosporaceae</taxon>
        <taxon>Podospora</taxon>
    </lineage>
</organism>
<dbReference type="AlphaFoldDB" id="A0AAE1C792"/>
<dbReference type="Pfam" id="PF00106">
    <property type="entry name" value="adh_short"/>
    <property type="match status" value="1"/>
</dbReference>
<dbReference type="PANTHER" id="PTHR45458:SF3">
    <property type="entry name" value="CHAIN DEHYDROGENASE (ATSC), PUTATIVE-RELATED"/>
    <property type="match status" value="1"/>
</dbReference>
<dbReference type="PRINTS" id="PR00081">
    <property type="entry name" value="GDHRDH"/>
</dbReference>
<dbReference type="Proteomes" id="UP001270362">
    <property type="component" value="Unassembled WGS sequence"/>
</dbReference>
<dbReference type="PANTHER" id="PTHR45458">
    <property type="entry name" value="SHORT-CHAIN DEHYDROGENASE/REDUCTASE SDR"/>
    <property type="match status" value="1"/>
</dbReference>
<proteinExistence type="predicted"/>
<evidence type="ECO:0000313" key="2">
    <source>
        <dbReference type="Proteomes" id="UP001270362"/>
    </source>
</evidence>
<reference evidence="1" key="1">
    <citation type="journal article" date="2023" name="Mol. Phylogenet. Evol.">
        <title>Genome-scale phylogeny and comparative genomics of the fungal order Sordariales.</title>
        <authorList>
            <person name="Hensen N."/>
            <person name="Bonometti L."/>
            <person name="Westerberg I."/>
            <person name="Brannstrom I.O."/>
            <person name="Guillou S."/>
            <person name="Cros-Aarteil S."/>
            <person name="Calhoun S."/>
            <person name="Haridas S."/>
            <person name="Kuo A."/>
            <person name="Mondo S."/>
            <person name="Pangilinan J."/>
            <person name="Riley R."/>
            <person name="LaButti K."/>
            <person name="Andreopoulos B."/>
            <person name="Lipzen A."/>
            <person name="Chen C."/>
            <person name="Yan M."/>
            <person name="Daum C."/>
            <person name="Ng V."/>
            <person name="Clum A."/>
            <person name="Steindorff A."/>
            <person name="Ohm R.A."/>
            <person name="Martin F."/>
            <person name="Silar P."/>
            <person name="Natvig D.O."/>
            <person name="Lalanne C."/>
            <person name="Gautier V."/>
            <person name="Ament-Velasquez S.L."/>
            <person name="Kruys A."/>
            <person name="Hutchinson M.I."/>
            <person name="Powell A.J."/>
            <person name="Barry K."/>
            <person name="Miller A.N."/>
            <person name="Grigoriev I.V."/>
            <person name="Debuchy R."/>
            <person name="Gladieux P."/>
            <person name="Hiltunen Thoren M."/>
            <person name="Johannesson H."/>
        </authorList>
    </citation>
    <scope>NUCLEOTIDE SEQUENCE</scope>
    <source>
        <strain evidence="1">CBS 314.62</strain>
    </source>
</reference>
<evidence type="ECO:0008006" key="3">
    <source>
        <dbReference type="Google" id="ProtNLM"/>
    </source>
</evidence>
<gene>
    <name evidence="1" type="ORF">B0T22DRAFT_302726</name>
</gene>
<dbReference type="GO" id="GO:0016616">
    <property type="term" value="F:oxidoreductase activity, acting on the CH-OH group of donors, NAD or NADP as acceptor"/>
    <property type="evidence" value="ECO:0007669"/>
    <property type="project" value="TreeGrafter"/>
</dbReference>
<protein>
    <recommendedName>
        <fullName evidence="3">Short chain dehydrogenase</fullName>
    </recommendedName>
</protein>